<dbReference type="PANTHER" id="PTHR33392:SF6">
    <property type="entry name" value="POLYISOPRENYL-TEICHOIC ACID--PEPTIDOGLYCAN TEICHOIC ACID TRANSFERASE TAGU"/>
    <property type="match status" value="1"/>
</dbReference>
<feature type="region of interest" description="Disordered" evidence="2">
    <location>
        <begin position="328"/>
        <end position="347"/>
    </location>
</feature>
<sequence>MCSALVLLAGGTGYALDRSLTGTSLTSLTTGSHSADGSTNILLIGLDTRRDQDGGPLPTAVLDALHAGDGNEGGYNTNTLILLHVPDDGGKVTAFSIPRDDLVPIPGYRPDKIKQAYGVTKAAVEDRMTAQGVTDPATLEQAGRAAGRQATVGVVQTLTGLPVDHVAEVTLAGFYDLANALGGVTVCLNHAVQDSYSGADFPAGVQQITGSQALAFVRQRHGLTNGDLDRTHRQQAFLSSAMHQVTAAGTWTDPSKLAALLDVAHRDVVLDQGFDVLSFAASASNLTSGDAAFYTLPIEGYVQANDEDDNEVDPAHVQAFIRQQIAAAAAPPAPPAAPAPPVDPTAAAGTTVQVDNASGTPGEAASAETMLVGHGFSPGATGTVTDRAASTVVAAPGDAAAATLAASLLGGGVTTATDPGLTAGHLRIVLGTGYRPPAAPSTASAAGPSGGPVQAGGVPCVD</sequence>
<evidence type="ECO:0000256" key="2">
    <source>
        <dbReference type="SAM" id="MobiDB-lite"/>
    </source>
</evidence>
<dbReference type="Proteomes" id="UP000535890">
    <property type="component" value="Unassembled WGS sequence"/>
</dbReference>
<keyword evidence="6" id="KW-1185">Reference proteome</keyword>
<proteinExistence type="inferred from homology"/>
<name>A0A7Y9E092_9PSEU</name>
<comment type="caution">
    <text evidence="5">The sequence shown here is derived from an EMBL/GenBank/DDBJ whole genome shotgun (WGS) entry which is preliminary data.</text>
</comment>
<reference evidence="5 6" key="1">
    <citation type="submission" date="2020-07" db="EMBL/GenBank/DDBJ databases">
        <title>Sequencing the genomes of 1000 actinobacteria strains.</title>
        <authorList>
            <person name="Klenk H.-P."/>
        </authorList>
    </citation>
    <scope>NUCLEOTIDE SEQUENCE [LARGE SCALE GENOMIC DNA]</scope>
    <source>
        <strain evidence="5 6">DSM 45772</strain>
    </source>
</reference>
<dbReference type="InterPro" id="IPR027381">
    <property type="entry name" value="LytR/CpsA/Psr_C"/>
</dbReference>
<evidence type="ECO:0000256" key="1">
    <source>
        <dbReference type="ARBA" id="ARBA00006068"/>
    </source>
</evidence>
<dbReference type="Gene3D" id="3.40.630.190">
    <property type="entry name" value="LCP protein"/>
    <property type="match status" value="1"/>
</dbReference>
<feature type="region of interest" description="Disordered" evidence="2">
    <location>
        <begin position="436"/>
        <end position="462"/>
    </location>
</feature>
<evidence type="ECO:0000313" key="5">
    <source>
        <dbReference type="EMBL" id="NYD38759.1"/>
    </source>
</evidence>
<accession>A0A7Y9E092</accession>
<evidence type="ECO:0000259" key="3">
    <source>
        <dbReference type="Pfam" id="PF03816"/>
    </source>
</evidence>
<comment type="similarity">
    <text evidence="1">Belongs to the LytR/CpsA/Psr (LCP) family.</text>
</comment>
<feature type="domain" description="Cell envelope-related transcriptional attenuator" evidence="3">
    <location>
        <begin position="76"/>
        <end position="245"/>
    </location>
</feature>
<dbReference type="InterPro" id="IPR004474">
    <property type="entry name" value="LytR_CpsA_psr"/>
</dbReference>
<dbReference type="NCBIfam" id="TIGR00350">
    <property type="entry name" value="lytR_cpsA_psr"/>
    <property type="match status" value="1"/>
</dbReference>
<dbReference type="PANTHER" id="PTHR33392">
    <property type="entry name" value="POLYISOPRENYL-TEICHOIC ACID--PEPTIDOGLYCAN TEICHOIC ACID TRANSFERASE TAGU"/>
    <property type="match status" value="1"/>
</dbReference>
<organism evidence="5 6">
    <name type="scientific">Actinomycetospora corticicola</name>
    <dbReference type="NCBI Taxonomy" id="663602"/>
    <lineage>
        <taxon>Bacteria</taxon>
        <taxon>Bacillati</taxon>
        <taxon>Actinomycetota</taxon>
        <taxon>Actinomycetes</taxon>
        <taxon>Pseudonocardiales</taxon>
        <taxon>Pseudonocardiaceae</taxon>
        <taxon>Actinomycetospora</taxon>
    </lineage>
</organism>
<dbReference type="Pfam" id="PF13399">
    <property type="entry name" value="LytR_C"/>
    <property type="match status" value="1"/>
</dbReference>
<protein>
    <submittedName>
        <fullName evidence="5">LCP family protein required for cell wall assembly</fullName>
    </submittedName>
</protein>
<feature type="compositionally biased region" description="Pro residues" evidence="2">
    <location>
        <begin position="331"/>
        <end position="343"/>
    </location>
</feature>
<dbReference type="AlphaFoldDB" id="A0A7Y9E092"/>
<feature type="domain" description="LytR/CpsA/Psr regulator C-terminal" evidence="4">
    <location>
        <begin position="350"/>
        <end position="434"/>
    </location>
</feature>
<dbReference type="Gene3D" id="3.30.70.2390">
    <property type="match status" value="1"/>
</dbReference>
<evidence type="ECO:0000259" key="4">
    <source>
        <dbReference type="Pfam" id="PF13399"/>
    </source>
</evidence>
<gene>
    <name evidence="5" type="ORF">BJ983_004861</name>
</gene>
<dbReference type="InterPro" id="IPR050922">
    <property type="entry name" value="LytR/CpsA/Psr_CW_biosynth"/>
</dbReference>
<dbReference type="RefSeq" id="WP_179796154.1">
    <property type="nucleotide sequence ID" value="NZ_BAABHP010000013.1"/>
</dbReference>
<dbReference type="Pfam" id="PF03816">
    <property type="entry name" value="LytR_cpsA_psr"/>
    <property type="match status" value="1"/>
</dbReference>
<evidence type="ECO:0000313" key="6">
    <source>
        <dbReference type="Proteomes" id="UP000535890"/>
    </source>
</evidence>
<dbReference type="EMBL" id="JACCBN010000001">
    <property type="protein sequence ID" value="NYD38759.1"/>
    <property type="molecule type" value="Genomic_DNA"/>
</dbReference>